<reference evidence="1 2" key="1">
    <citation type="submission" date="2021-01" db="EMBL/GenBank/DDBJ databases">
        <title>Whole genome shotgun sequence of Microbispora corallina NBRC 16416.</title>
        <authorList>
            <person name="Komaki H."/>
            <person name="Tamura T."/>
        </authorList>
    </citation>
    <scope>NUCLEOTIDE SEQUENCE [LARGE SCALE GENOMIC DNA]</scope>
    <source>
        <strain evidence="1 2">NBRC 16416</strain>
    </source>
</reference>
<proteinExistence type="predicted"/>
<name>A0ABQ4G638_9ACTN</name>
<evidence type="ECO:0000313" key="2">
    <source>
        <dbReference type="Proteomes" id="UP000603904"/>
    </source>
</evidence>
<protein>
    <submittedName>
        <fullName evidence="1">Uncharacterized protein</fullName>
    </submittedName>
</protein>
<evidence type="ECO:0000313" key="1">
    <source>
        <dbReference type="EMBL" id="GIH42537.1"/>
    </source>
</evidence>
<comment type="caution">
    <text evidence="1">The sequence shown here is derived from an EMBL/GenBank/DDBJ whole genome shotgun (WGS) entry which is preliminary data.</text>
</comment>
<sequence length="65" mass="6900">MAADENRIVWLIAQVPLFSGGQPVILKSVANVPVESLLGSPCLHLADDIGEDFVMCPRDVGGQLP</sequence>
<dbReference type="Proteomes" id="UP000603904">
    <property type="component" value="Unassembled WGS sequence"/>
</dbReference>
<organism evidence="1 2">
    <name type="scientific">Microbispora corallina</name>
    <dbReference type="NCBI Taxonomy" id="83302"/>
    <lineage>
        <taxon>Bacteria</taxon>
        <taxon>Bacillati</taxon>
        <taxon>Actinomycetota</taxon>
        <taxon>Actinomycetes</taxon>
        <taxon>Streptosporangiales</taxon>
        <taxon>Streptosporangiaceae</taxon>
        <taxon>Microbispora</taxon>
    </lineage>
</organism>
<dbReference type="EMBL" id="BOOC01000031">
    <property type="protein sequence ID" value="GIH42537.1"/>
    <property type="molecule type" value="Genomic_DNA"/>
</dbReference>
<accession>A0ABQ4G638</accession>
<gene>
    <name evidence="1" type="ORF">Mco01_55370</name>
</gene>
<keyword evidence="2" id="KW-1185">Reference proteome</keyword>